<feature type="binding site" evidence="13">
    <location>
        <position position="31"/>
    </location>
    <ligand>
        <name>NADPH</name>
        <dbReference type="ChEBI" id="CHEBI:57783"/>
    </ligand>
</feature>
<dbReference type="GO" id="GO:0046167">
    <property type="term" value="P:glycerol-3-phosphate biosynthetic process"/>
    <property type="evidence" value="ECO:0007669"/>
    <property type="project" value="UniProtKB-UniRule"/>
</dbReference>
<feature type="binding site" evidence="13">
    <location>
        <position position="239"/>
    </location>
    <ligand>
        <name>sn-glycerol 3-phosphate</name>
        <dbReference type="ChEBI" id="CHEBI:57597"/>
    </ligand>
</feature>
<dbReference type="Pfam" id="PF07479">
    <property type="entry name" value="NAD_Gly3P_dh_C"/>
    <property type="match status" value="1"/>
</dbReference>
<dbReference type="OrthoDB" id="9812273at2"/>
<keyword evidence="8 13" id="KW-1208">Phospholipid metabolism</keyword>
<evidence type="ECO:0000313" key="20">
    <source>
        <dbReference type="EMBL" id="SHG93305.1"/>
    </source>
</evidence>
<evidence type="ECO:0000256" key="13">
    <source>
        <dbReference type="HAMAP-Rule" id="MF_00394"/>
    </source>
</evidence>
<feature type="binding site" evidence="13">
    <location>
        <position position="274"/>
    </location>
    <ligand>
        <name>NADPH</name>
        <dbReference type="ChEBI" id="CHEBI:57783"/>
    </ligand>
</feature>
<feature type="binding site" evidence="13">
    <location>
        <position position="11"/>
    </location>
    <ligand>
        <name>NADPH</name>
        <dbReference type="ChEBI" id="CHEBI:57783"/>
    </ligand>
</feature>
<keyword evidence="7 13" id="KW-0594">Phospholipid biosynthesis</keyword>
<dbReference type="PRINTS" id="PR00077">
    <property type="entry name" value="GPDHDRGNASE"/>
</dbReference>
<feature type="domain" description="Glycerol-3-phosphate dehydrogenase NAD-dependent C-terminal" evidence="19">
    <location>
        <begin position="175"/>
        <end position="315"/>
    </location>
</feature>
<dbReference type="InterPro" id="IPR006168">
    <property type="entry name" value="G3P_DH_NAD-dep"/>
</dbReference>
<evidence type="ECO:0000259" key="19">
    <source>
        <dbReference type="Pfam" id="PF07479"/>
    </source>
</evidence>
<gene>
    <name evidence="13" type="primary">gpsA</name>
    <name evidence="20" type="ORF">SAMN02745245_00076</name>
</gene>
<evidence type="ECO:0000256" key="11">
    <source>
        <dbReference type="ARBA" id="ARBA00069372"/>
    </source>
</evidence>
<dbReference type="GO" id="GO:0051287">
    <property type="term" value="F:NAD binding"/>
    <property type="evidence" value="ECO:0007669"/>
    <property type="project" value="InterPro"/>
</dbReference>
<dbReference type="GO" id="GO:0006650">
    <property type="term" value="P:glycerophospholipid metabolic process"/>
    <property type="evidence" value="ECO:0007669"/>
    <property type="project" value="UniProtKB-UniRule"/>
</dbReference>
<evidence type="ECO:0000256" key="10">
    <source>
        <dbReference type="ARBA" id="ARBA00066687"/>
    </source>
</evidence>
<dbReference type="Gene3D" id="3.40.50.720">
    <property type="entry name" value="NAD(P)-binding Rossmann-like Domain"/>
    <property type="match status" value="1"/>
</dbReference>
<keyword evidence="13" id="KW-0547">Nucleotide-binding</keyword>
<evidence type="ECO:0000313" key="21">
    <source>
        <dbReference type="Proteomes" id="UP000184032"/>
    </source>
</evidence>
<comment type="pathway">
    <text evidence="13">Membrane lipid metabolism; glycerophospholipid metabolism.</text>
</comment>
<dbReference type="Gene3D" id="1.10.1040.10">
    <property type="entry name" value="N-(1-d-carboxylethyl)-l-norvaline Dehydrogenase, domain 2"/>
    <property type="match status" value="1"/>
</dbReference>
<feature type="binding site" evidence="13">
    <location>
        <position position="186"/>
    </location>
    <ligand>
        <name>sn-glycerol 3-phosphate</name>
        <dbReference type="ChEBI" id="CHEBI:57597"/>
    </ligand>
</feature>
<evidence type="ECO:0000256" key="6">
    <source>
        <dbReference type="ARBA" id="ARBA00023098"/>
    </source>
</evidence>
<proteinExistence type="inferred from homology"/>
<dbReference type="PANTHER" id="PTHR11728">
    <property type="entry name" value="GLYCEROL-3-PHOSPHATE DEHYDROGENASE"/>
    <property type="match status" value="1"/>
</dbReference>
<dbReference type="GO" id="GO:0141152">
    <property type="term" value="F:glycerol-3-phosphate dehydrogenase (NAD+) activity"/>
    <property type="evidence" value="ECO:0007669"/>
    <property type="project" value="RHEA"/>
</dbReference>
<dbReference type="SUPFAM" id="SSF48179">
    <property type="entry name" value="6-phosphogluconate dehydrogenase C-terminal domain-like"/>
    <property type="match status" value="1"/>
</dbReference>
<comment type="function">
    <text evidence="13">Catalyzes the reduction of the glycolytic intermediate dihydroxyacetone phosphate (DHAP) to sn-glycerol 3-phosphate (G3P), the key precursor for phospholipid synthesis.</text>
</comment>
<keyword evidence="13" id="KW-0963">Cytoplasm</keyword>
<evidence type="ECO:0000256" key="3">
    <source>
        <dbReference type="ARBA" id="ARBA00022857"/>
    </source>
</evidence>
<evidence type="ECO:0000256" key="2">
    <source>
        <dbReference type="ARBA" id="ARBA00022516"/>
    </source>
</evidence>
<dbReference type="NCBIfam" id="NF000942">
    <property type="entry name" value="PRK00094.1-4"/>
    <property type="match status" value="1"/>
</dbReference>
<evidence type="ECO:0000256" key="5">
    <source>
        <dbReference type="ARBA" id="ARBA00023027"/>
    </source>
</evidence>
<feature type="binding site" evidence="13">
    <location>
        <position position="135"/>
    </location>
    <ligand>
        <name>NADPH</name>
        <dbReference type="ChEBI" id="CHEBI:57783"/>
    </ligand>
</feature>
<dbReference type="SUPFAM" id="SSF51735">
    <property type="entry name" value="NAD(P)-binding Rossmann-fold domains"/>
    <property type="match status" value="1"/>
</dbReference>
<dbReference type="FunFam" id="1.10.1040.10:FF:000001">
    <property type="entry name" value="Glycerol-3-phosphate dehydrogenase [NAD(P)+]"/>
    <property type="match status" value="1"/>
</dbReference>
<dbReference type="GO" id="GO:0008654">
    <property type="term" value="P:phospholipid biosynthetic process"/>
    <property type="evidence" value="ECO:0007669"/>
    <property type="project" value="UniProtKB-KW"/>
</dbReference>
<dbReference type="EMBL" id="FQXI01000001">
    <property type="protein sequence ID" value="SHG93305.1"/>
    <property type="molecule type" value="Genomic_DNA"/>
</dbReference>
<dbReference type="UniPathway" id="UPA00940"/>
<evidence type="ECO:0000256" key="12">
    <source>
        <dbReference type="ARBA" id="ARBA00080511"/>
    </source>
</evidence>
<keyword evidence="2 13" id="KW-0444">Lipid biosynthesis</keyword>
<feature type="binding site" evidence="13">
    <location>
        <position position="250"/>
    </location>
    <ligand>
        <name>NADPH</name>
        <dbReference type="ChEBI" id="CHEBI:57783"/>
    </ligand>
</feature>
<dbReference type="EC" id="1.1.1.94" evidence="10 13"/>
<evidence type="ECO:0000256" key="15">
    <source>
        <dbReference type="PIRSR" id="PIRSR000114-2"/>
    </source>
</evidence>
<feature type="binding site" evidence="13">
    <location>
        <position position="103"/>
    </location>
    <ligand>
        <name>sn-glycerol 3-phosphate</name>
        <dbReference type="ChEBI" id="CHEBI:57597"/>
    </ligand>
</feature>
<feature type="binding site" evidence="13">
    <location>
        <position position="249"/>
    </location>
    <ligand>
        <name>sn-glycerol 3-phosphate</name>
        <dbReference type="ChEBI" id="CHEBI:57597"/>
    </ligand>
</feature>
<dbReference type="GO" id="GO:0005975">
    <property type="term" value="P:carbohydrate metabolic process"/>
    <property type="evidence" value="ECO:0007669"/>
    <property type="project" value="InterPro"/>
</dbReference>
<dbReference type="PROSITE" id="PS00957">
    <property type="entry name" value="NAD_G3PDH"/>
    <property type="match status" value="1"/>
</dbReference>
<evidence type="ECO:0000256" key="14">
    <source>
        <dbReference type="PIRSR" id="PIRSR000114-1"/>
    </source>
</evidence>
<feature type="binding site" evidence="13">
    <location>
        <position position="10"/>
    </location>
    <ligand>
        <name>NADPH</name>
        <dbReference type="ChEBI" id="CHEBI:57783"/>
    </ligand>
</feature>
<evidence type="ECO:0000259" key="18">
    <source>
        <dbReference type="Pfam" id="PF01210"/>
    </source>
</evidence>
<feature type="binding site" evidence="15">
    <location>
        <position position="103"/>
    </location>
    <ligand>
        <name>substrate</name>
    </ligand>
</feature>
<feature type="binding site" evidence="16">
    <location>
        <position position="135"/>
    </location>
    <ligand>
        <name>NAD(+)</name>
        <dbReference type="ChEBI" id="CHEBI:57540"/>
    </ligand>
</feature>
<dbReference type="InterPro" id="IPR008927">
    <property type="entry name" value="6-PGluconate_DH-like_C_sf"/>
</dbReference>
<comment type="subcellular location">
    <subcellularLocation>
        <location evidence="13">Cytoplasm</location>
    </subcellularLocation>
</comment>
<dbReference type="STRING" id="1120995.SAMN02745245_00076"/>
<feature type="binding site" evidence="13">
    <location>
        <position position="131"/>
    </location>
    <ligand>
        <name>sn-glycerol 3-phosphate</name>
        <dbReference type="ChEBI" id="CHEBI:57597"/>
    </ligand>
</feature>
<feature type="binding site" evidence="13">
    <location>
        <position position="250"/>
    </location>
    <ligand>
        <name>sn-glycerol 3-phosphate</name>
        <dbReference type="ChEBI" id="CHEBI:57597"/>
    </ligand>
</feature>
<dbReference type="NCBIfam" id="NF000941">
    <property type="entry name" value="PRK00094.1-3"/>
    <property type="match status" value="1"/>
</dbReference>
<dbReference type="Proteomes" id="UP000184032">
    <property type="component" value="Unassembled WGS sequence"/>
</dbReference>
<comment type="caution">
    <text evidence="13">Lacks conserved residue(s) required for the propagation of feature annotation.</text>
</comment>
<dbReference type="Pfam" id="PF01210">
    <property type="entry name" value="NAD_Gly3P_dh_N"/>
    <property type="match status" value="1"/>
</dbReference>
<sequence length="337" mass="36602">MNIAILGGGSWGTAVARLLHNKGHNVKFYIRDKNVVEDINTRGVNSKFLPNIDLGNLKATSNIHDAVKDTETIVLGVPTNSVRSVLNSIKDDIEDQIIVNLAKGIEVDTLERVSQISKEILPKNAFISLSGPSHAEEVGKDIPTLVVVSSEDIQASKKIQHAFSTENFRVYTNNDLIGVEIGGALKNIIALAAGMSDGLGYGDNTKAALMTRGIYEMSKLGKALGADPYTFNGLSGIGDLIVTCTSMHSRNRRAGILMGEGLSSEEAAEKIGQVVEGVKTTKSAYELSKIHNVSMPITHKLYDVLYNDVNPKEAVSSLMKREYKEEMEEIFLDNINL</sequence>
<name>A0A1M5NV28_9FIRM</name>
<dbReference type="GO" id="GO:0141153">
    <property type="term" value="F:glycerol-3-phosphate dehydrogenase (NADP+) activity"/>
    <property type="evidence" value="ECO:0007669"/>
    <property type="project" value="RHEA"/>
</dbReference>
<keyword evidence="5 13" id="KW-0520">NAD</keyword>
<dbReference type="InterPro" id="IPR013328">
    <property type="entry name" value="6PGD_dom2"/>
</dbReference>
<keyword evidence="4 13" id="KW-0560">Oxidoreductase</keyword>
<dbReference type="HAMAP" id="MF_00394">
    <property type="entry name" value="NAD_Glyc3P_dehydrog"/>
    <property type="match status" value="1"/>
</dbReference>
<dbReference type="NCBIfam" id="NF000940">
    <property type="entry name" value="PRK00094.1-2"/>
    <property type="match status" value="1"/>
</dbReference>
<dbReference type="InterPro" id="IPR006109">
    <property type="entry name" value="G3P_DH_NAD-dep_C"/>
</dbReference>
<protein>
    <recommendedName>
        <fullName evidence="11 13">Glycerol-3-phosphate dehydrogenase [NAD(P)+]</fullName>
        <ecNumber evidence="10 13">1.1.1.94</ecNumber>
    </recommendedName>
    <alternativeName>
        <fullName evidence="13">NAD(P)(+)-dependent glycerol-3-phosphate dehydrogenase</fullName>
    </alternativeName>
    <alternativeName>
        <fullName evidence="12 13">NAD(P)H-dependent dihydroxyacetone-phosphate reductase</fullName>
    </alternativeName>
</protein>
<feature type="binding site" evidence="13">
    <location>
        <position position="103"/>
    </location>
    <ligand>
        <name>NADPH</name>
        <dbReference type="ChEBI" id="CHEBI:57783"/>
    </ligand>
</feature>
<evidence type="ECO:0000256" key="16">
    <source>
        <dbReference type="PIRSR" id="PIRSR000114-3"/>
    </source>
</evidence>
<evidence type="ECO:0000256" key="17">
    <source>
        <dbReference type="RuleBase" id="RU000437"/>
    </source>
</evidence>
<reference evidence="20 21" key="1">
    <citation type="submission" date="2016-11" db="EMBL/GenBank/DDBJ databases">
        <authorList>
            <person name="Jaros S."/>
            <person name="Januszkiewicz K."/>
            <person name="Wedrychowicz H."/>
        </authorList>
    </citation>
    <scope>NUCLEOTIDE SEQUENCE [LARGE SCALE GENOMIC DNA]</scope>
    <source>
        <strain evidence="20 21">DSM 21120</strain>
    </source>
</reference>
<dbReference type="GO" id="GO:0046168">
    <property type="term" value="P:glycerol-3-phosphate catabolic process"/>
    <property type="evidence" value="ECO:0007669"/>
    <property type="project" value="InterPro"/>
</dbReference>
<dbReference type="InterPro" id="IPR036291">
    <property type="entry name" value="NAD(P)-bd_dom_sf"/>
</dbReference>
<comment type="similarity">
    <text evidence="1 13 17">Belongs to the NAD-dependent glycerol-3-phosphate dehydrogenase family.</text>
</comment>
<feature type="binding site" evidence="13">
    <location>
        <position position="251"/>
    </location>
    <ligand>
        <name>sn-glycerol 3-phosphate</name>
        <dbReference type="ChEBI" id="CHEBI:57597"/>
    </ligand>
</feature>
<keyword evidence="6 13" id="KW-0443">Lipid metabolism</keyword>
<feature type="binding site" evidence="15">
    <location>
        <begin position="250"/>
        <end position="251"/>
    </location>
    <ligand>
        <name>substrate</name>
    </ligand>
</feature>
<evidence type="ECO:0000256" key="9">
    <source>
        <dbReference type="ARBA" id="ARBA00052716"/>
    </source>
</evidence>
<accession>A0A1M5NV28</accession>
<feature type="binding site" evidence="16">
    <location>
        <position position="250"/>
    </location>
    <ligand>
        <name>NAD(+)</name>
        <dbReference type="ChEBI" id="CHEBI:57540"/>
    </ligand>
</feature>
<dbReference type="FunFam" id="3.40.50.720:FF:000019">
    <property type="entry name" value="Glycerol-3-phosphate dehydrogenase [NAD(P)+]"/>
    <property type="match status" value="1"/>
</dbReference>
<evidence type="ECO:0000256" key="8">
    <source>
        <dbReference type="ARBA" id="ARBA00023264"/>
    </source>
</evidence>
<dbReference type="RefSeq" id="WP_073182729.1">
    <property type="nucleotide sequence ID" value="NZ_FQXI01000001.1"/>
</dbReference>
<feature type="binding site" evidence="13">
    <location>
        <position position="276"/>
    </location>
    <ligand>
        <name>NADPH</name>
        <dbReference type="ChEBI" id="CHEBI:57783"/>
    </ligand>
</feature>
<dbReference type="PIRSF" id="PIRSF000114">
    <property type="entry name" value="Glycerol-3-P_dh"/>
    <property type="match status" value="1"/>
</dbReference>
<evidence type="ECO:0000256" key="4">
    <source>
        <dbReference type="ARBA" id="ARBA00023002"/>
    </source>
</evidence>
<feature type="binding site" evidence="16">
    <location>
        <begin position="7"/>
        <end position="12"/>
    </location>
    <ligand>
        <name>NAD(+)</name>
        <dbReference type="ChEBI" id="CHEBI:57540"/>
    </ligand>
</feature>
<feature type="domain" description="Glycerol-3-phosphate dehydrogenase NAD-dependent N-terminal" evidence="18">
    <location>
        <begin position="2"/>
        <end position="155"/>
    </location>
</feature>
<organism evidence="20 21">
    <name type="scientific">Anaerosphaera aminiphila DSM 21120</name>
    <dbReference type="NCBI Taxonomy" id="1120995"/>
    <lineage>
        <taxon>Bacteria</taxon>
        <taxon>Bacillati</taxon>
        <taxon>Bacillota</taxon>
        <taxon>Tissierellia</taxon>
        <taxon>Tissierellales</taxon>
        <taxon>Peptoniphilaceae</taxon>
        <taxon>Anaerosphaera</taxon>
    </lineage>
</organism>
<dbReference type="InterPro" id="IPR011128">
    <property type="entry name" value="G3P_DH_NAD-dep_N"/>
</dbReference>
<dbReference type="AlphaFoldDB" id="A0A1M5NV28"/>
<keyword evidence="21" id="KW-1185">Reference proteome</keyword>
<evidence type="ECO:0000256" key="7">
    <source>
        <dbReference type="ARBA" id="ARBA00023209"/>
    </source>
</evidence>
<feature type="active site" description="Proton acceptor" evidence="13 14">
    <location>
        <position position="186"/>
    </location>
</feature>
<feature type="binding site" evidence="13">
    <location>
        <position position="133"/>
    </location>
    <ligand>
        <name>sn-glycerol 3-phosphate</name>
        <dbReference type="ChEBI" id="CHEBI:57597"/>
    </ligand>
</feature>
<dbReference type="PANTHER" id="PTHR11728:SF1">
    <property type="entry name" value="GLYCEROL-3-PHOSPHATE DEHYDROGENASE [NAD(+)] 2, CHLOROPLASTIC"/>
    <property type="match status" value="1"/>
</dbReference>
<comment type="catalytic activity">
    <reaction evidence="9">
        <text>sn-glycerol 3-phosphate + NADP(+) = dihydroxyacetone phosphate + NADPH + H(+)</text>
        <dbReference type="Rhea" id="RHEA:11096"/>
        <dbReference type="ChEBI" id="CHEBI:15378"/>
        <dbReference type="ChEBI" id="CHEBI:57597"/>
        <dbReference type="ChEBI" id="CHEBI:57642"/>
        <dbReference type="ChEBI" id="CHEBI:57783"/>
        <dbReference type="ChEBI" id="CHEBI:58349"/>
        <dbReference type="EC" id="1.1.1.94"/>
    </reaction>
    <physiologicalReaction direction="right-to-left" evidence="9">
        <dbReference type="Rhea" id="RHEA:11098"/>
    </physiologicalReaction>
</comment>
<keyword evidence="3 13" id="KW-0521">NADP</keyword>
<comment type="catalytic activity">
    <reaction evidence="13">
        <text>sn-glycerol 3-phosphate + NAD(+) = dihydroxyacetone phosphate + NADH + H(+)</text>
        <dbReference type="Rhea" id="RHEA:11092"/>
        <dbReference type="ChEBI" id="CHEBI:15378"/>
        <dbReference type="ChEBI" id="CHEBI:57540"/>
        <dbReference type="ChEBI" id="CHEBI:57597"/>
        <dbReference type="ChEBI" id="CHEBI:57642"/>
        <dbReference type="ChEBI" id="CHEBI:57945"/>
        <dbReference type="EC" id="1.1.1.94"/>
    </reaction>
</comment>
<dbReference type="GO" id="GO:0005829">
    <property type="term" value="C:cytosol"/>
    <property type="evidence" value="ECO:0007669"/>
    <property type="project" value="TreeGrafter"/>
</dbReference>
<evidence type="ECO:0000256" key="1">
    <source>
        <dbReference type="ARBA" id="ARBA00011009"/>
    </source>
</evidence>